<feature type="domain" description="C2H2-type" evidence="6">
    <location>
        <begin position="21"/>
        <end position="48"/>
    </location>
</feature>
<keyword evidence="1" id="KW-0479">Metal-binding</keyword>
<name>A0A7K6ZXM6_9AVES</name>
<accession>A0A7K6ZXM6</accession>
<dbReference type="InterPro" id="IPR013087">
    <property type="entry name" value="Znf_C2H2_type"/>
</dbReference>
<feature type="non-terminal residue" evidence="7">
    <location>
        <position position="1"/>
    </location>
</feature>
<dbReference type="InterPro" id="IPR050331">
    <property type="entry name" value="Zinc_finger"/>
</dbReference>
<dbReference type="PROSITE" id="PS00028">
    <property type="entry name" value="ZINC_FINGER_C2H2_1"/>
    <property type="match status" value="1"/>
</dbReference>
<comment type="caution">
    <text evidence="7">The sequence shown here is derived from an EMBL/GenBank/DDBJ whole genome shotgun (WGS) entry which is preliminary data.</text>
</comment>
<dbReference type="Pfam" id="PF00096">
    <property type="entry name" value="zf-C2H2"/>
    <property type="match status" value="1"/>
</dbReference>
<organism evidence="7 8">
    <name type="scientific">Nothoprocta pentlandii</name>
    <dbReference type="NCBI Taxonomy" id="2585814"/>
    <lineage>
        <taxon>Eukaryota</taxon>
        <taxon>Metazoa</taxon>
        <taxon>Chordata</taxon>
        <taxon>Craniata</taxon>
        <taxon>Vertebrata</taxon>
        <taxon>Euteleostomi</taxon>
        <taxon>Archelosauria</taxon>
        <taxon>Archosauria</taxon>
        <taxon>Dinosauria</taxon>
        <taxon>Saurischia</taxon>
        <taxon>Theropoda</taxon>
        <taxon>Coelurosauria</taxon>
        <taxon>Aves</taxon>
        <taxon>Palaeognathae</taxon>
        <taxon>Tinamiformes</taxon>
        <taxon>Tinamidae</taxon>
        <taxon>Nothoprocta</taxon>
    </lineage>
</organism>
<keyword evidence="3 5" id="KW-0863">Zinc-finger</keyword>
<dbReference type="Proteomes" id="UP000538817">
    <property type="component" value="Unassembled WGS sequence"/>
</dbReference>
<evidence type="ECO:0000256" key="4">
    <source>
        <dbReference type="ARBA" id="ARBA00022833"/>
    </source>
</evidence>
<dbReference type="FunFam" id="3.30.160.60:FF:002343">
    <property type="entry name" value="Zinc finger protein 33A"/>
    <property type="match status" value="1"/>
</dbReference>
<keyword evidence="2" id="KW-0677">Repeat</keyword>
<gene>
    <name evidence="7" type="primary">Znf648</name>
    <name evidence="7" type="ORF">NOTPEN_R07019</name>
</gene>
<dbReference type="SMART" id="SM00355">
    <property type="entry name" value="ZnF_C2H2"/>
    <property type="match status" value="1"/>
</dbReference>
<dbReference type="SUPFAM" id="SSF57667">
    <property type="entry name" value="beta-beta-alpha zinc fingers"/>
    <property type="match status" value="1"/>
</dbReference>
<dbReference type="PROSITE" id="PS50157">
    <property type="entry name" value="ZINC_FINGER_C2H2_2"/>
    <property type="match status" value="2"/>
</dbReference>
<evidence type="ECO:0000313" key="7">
    <source>
        <dbReference type="EMBL" id="NWX88488.1"/>
    </source>
</evidence>
<feature type="non-terminal residue" evidence="7">
    <location>
        <position position="56"/>
    </location>
</feature>
<dbReference type="PANTHER" id="PTHR16515:SF58">
    <property type="entry name" value="ZINC FINGER PROTEIN 22"/>
    <property type="match status" value="1"/>
</dbReference>
<dbReference type="GO" id="GO:0010468">
    <property type="term" value="P:regulation of gene expression"/>
    <property type="evidence" value="ECO:0007669"/>
    <property type="project" value="TreeGrafter"/>
</dbReference>
<evidence type="ECO:0000313" key="8">
    <source>
        <dbReference type="Proteomes" id="UP000538817"/>
    </source>
</evidence>
<dbReference type="AlphaFoldDB" id="A0A7K6ZXM6"/>
<evidence type="ECO:0000256" key="1">
    <source>
        <dbReference type="ARBA" id="ARBA00022723"/>
    </source>
</evidence>
<dbReference type="InterPro" id="IPR036236">
    <property type="entry name" value="Znf_C2H2_sf"/>
</dbReference>
<keyword evidence="4" id="KW-0862">Zinc</keyword>
<dbReference type="Gene3D" id="3.30.160.60">
    <property type="entry name" value="Classic Zinc Finger"/>
    <property type="match status" value="1"/>
</dbReference>
<keyword evidence="8" id="KW-1185">Reference proteome</keyword>
<dbReference type="PANTHER" id="PTHR16515">
    <property type="entry name" value="PR DOMAIN ZINC FINGER PROTEIN"/>
    <property type="match status" value="1"/>
</dbReference>
<evidence type="ECO:0000256" key="3">
    <source>
        <dbReference type="ARBA" id="ARBA00022771"/>
    </source>
</evidence>
<dbReference type="GO" id="GO:0005634">
    <property type="term" value="C:nucleus"/>
    <property type="evidence" value="ECO:0007669"/>
    <property type="project" value="TreeGrafter"/>
</dbReference>
<dbReference type="GO" id="GO:0008270">
    <property type="term" value="F:zinc ion binding"/>
    <property type="evidence" value="ECO:0007669"/>
    <property type="project" value="UniProtKB-KW"/>
</dbReference>
<evidence type="ECO:0000256" key="2">
    <source>
        <dbReference type="ARBA" id="ARBA00022737"/>
    </source>
</evidence>
<evidence type="ECO:0000256" key="5">
    <source>
        <dbReference type="PROSITE-ProRule" id="PRU00042"/>
    </source>
</evidence>
<feature type="domain" description="C2H2-type" evidence="6">
    <location>
        <begin position="1"/>
        <end position="20"/>
    </location>
</feature>
<dbReference type="EMBL" id="VZSG01000392">
    <property type="protein sequence ID" value="NWX88488.1"/>
    <property type="molecule type" value="Genomic_DNA"/>
</dbReference>
<sequence length="56" mass="6451">SFVQLLRLKRHQKTHSGEHPFYCKECGGTFTRLASLQRHQQIHTGGKLYSCAYCAQ</sequence>
<evidence type="ECO:0000259" key="6">
    <source>
        <dbReference type="PROSITE" id="PS50157"/>
    </source>
</evidence>
<proteinExistence type="predicted"/>
<protein>
    <submittedName>
        <fullName evidence="7">ZN648 protein</fullName>
    </submittedName>
</protein>
<reference evidence="7 8" key="1">
    <citation type="submission" date="2019-09" db="EMBL/GenBank/DDBJ databases">
        <title>Bird 10,000 Genomes (B10K) Project - Family phase.</title>
        <authorList>
            <person name="Zhang G."/>
        </authorList>
    </citation>
    <scope>NUCLEOTIDE SEQUENCE [LARGE SCALE GENOMIC DNA]</scope>
    <source>
        <strain evidence="7">B10K-MSB-04</strain>
    </source>
</reference>